<keyword evidence="5 7" id="KW-0450">Lipoyl</keyword>
<comment type="caution">
    <text evidence="11">The sequence shown here is derived from an EMBL/GenBank/DDBJ whole genome shotgun (WGS) entry which is preliminary data.</text>
</comment>
<dbReference type="Gene3D" id="3.30.559.10">
    <property type="entry name" value="Chloramphenicol acetyltransferase-like domain"/>
    <property type="match status" value="1"/>
</dbReference>
<dbReference type="GO" id="GO:0031405">
    <property type="term" value="F:lipoic acid binding"/>
    <property type="evidence" value="ECO:0007669"/>
    <property type="project" value="TreeGrafter"/>
</dbReference>
<dbReference type="Pfam" id="PF00364">
    <property type="entry name" value="Biotin_lipoyl"/>
    <property type="match status" value="1"/>
</dbReference>
<proteinExistence type="inferred from homology"/>
<dbReference type="PROSITE" id="PS50968">
    <property type="entry name" value="BIOTINYL_LIPOYL"/>
    <property type="match status" value="1"/>
</dbReference>
<dbReference type="Gene3D" id="4.10.320.10">
    <property type="entry name" value="E3-binding domain"/>
    <property type="match status" value="1"/>
</dbReference>
<sequence>MALVEMVMPKMGESIMEGTVLKWLKQVGDTIEQDESVLEVATDKVDTEVPAIQGGTLKEILVQEGQVVAVGAPIAIINTGGEEQPTSSAPAQEAAPAAQPETQPTAHPAQEPQASAQTTQRLEQPASGRFYSPLVMNIAREEGISMQELEYIPGTGKEGRVSKKDILDYVANRQAGGAPAAQPETAAQAPTPGPAQQAPAPQPQAAPVAPAAQVSTAPAQSYSGNVEIIEMDRMRKMISQRMVDSKRISPHVTSFVEADVTNIVNWRNKTKDAYKKREGENLTFTPIFIEAIVKAIKDFPMINVSVDGDKIIKKRDINIGVAVALPSGNLIVPVIHNADQMNLNGISKRLNDLANRARINKLTPADLADPTYTVSNVGSFGNVMGTPIIMQPQVAIMAVGAIKKKPAVIETPEGDLIGIRQFMFLSHSYDHRVVDGSLGGMFVRRVADYLEAFDPNTSI</sequence>
<comment type="cofactor">
    <cofactor evidence="1 7">
        <name>(R)-lipoate</name>
        <dbReference type="ChEBI" id="CHEBI:83088"/>
    </cofactor>
</comment>
<gene>
    <name evidence="12" type="ORF">ACD591_01620</name>
    <name evidence="11" type="ORF">FOE74_06520</name>
</gene>
<dbReference type="EMBL" id="VKKZ01000019">
    <property type="protein sequence ID" value="KAA6435592.1"/>
    <property type="molecule type" value="Genomic_DNA"/>
</dbReference>
<evidence type="ECO:0000256" key="4">
    <source>
        <dbReference type="ARBA" id="ARBA00022679"/>
    </source>
</evidence>
<organism evidence="11 13">
    <name type="scientific">Rufibacter glacialis</name>
    <dbReference type="NCBI Taxonomy" id="1259555"/>
    <lineage>
        <taxon>Bacteria</taxon>
        <taxon>Pseudomonadati</taxon>
        <taxon>Bacteroidota</taxon>
        <taxon>Cytophagia</taxon>
        <taxon>Cytophagales</taxon>
        <taxon>Hymenobacteraceae</taxon>
        <taxon>Rufibacter</taxon>
    </lineage>
</organism>
<evidence type="ECO:0000256" key="7">
    <source>
        <dbReference type="RuleBase" id="RU003423"/>
    </source>
</evidence>
<evidence type="ECO:0000256" key="8">
    <source>
        <dbReference type="SAM" id="MobiDB-lite"/>
    </source>
</evidence>
<dbReference type="EMBL" id="JBGOGF010000001">
    <property type="protein sequence ID" value="MFA1769972.1"/>
    <property type="molecule type" value="Genomic_DNA"/>
</dbReference>
<dbReference type="PROSITE" id="PS00189">
    <property type="entry name" value="LIPOYL"/>
    <property type="match status" value="1"/>
</dbReference>
<comment type="subunit">
    <text evidence="3">Forms a 24-polypeptide structural core with octahedral symmetry.</text>
</comment>
<name>A0A5M8QN12_9BACT</name>
<dbReference type="InterPro" id="IPR001078">
    <property type="entry name" value="2-oxoacid_DH_actylTfrase"/>
</dbReference>
<evidence type="ECO:0000259" key="10">
    <source>
        <dbReference type="PROSITE" id="PS51826"/>
    </source>
</evidence>
<dbReference type="Pfam" id="PF02817">
    <property type="entry name" value="E3_binding"/>
    <property type="match status" value="1"/>
</dbReference>
<evidence type="ECO:0000259" key="9">
    <source>
        <dbReference type="PROSITE" id="PS50968"/>
    </source>
</evidence>
<dbReference type="PANTHER" id="PTHR43178">
    <property type="entry name" value="DIHYDROLIPOAMIDE ACETYLTRANSFERASE COMPONENT OF PYRUVATE DEHYDROGENASE COMPLEX"/>
    <property type="match status" value="1"/>
</dbReference>
<feature type="domain" description="Peripheral subunit-binding (PSBD)" evidence="10">
    <location>
        <begin position="130"/>
        <end position="170"/>
    </location>
</feature>
<dbReference type="OrthoDB" id="9805770at2"/>
<dbReference type="PROSITE" id="PS51826">
    <property type="entry name" value="PSBD"/>
    <property type="match status" value="1"/>
</dbReference>
<dbReference type="InterPro" id="IPR004167">
    <property type="entry name" value="PSBD"/>
</dbReference>
<dbReference type="Gene3D" id="2.40.50.100">
    <property type="match status" value="1"/>
</dbReference>
<reference evidence="12 14" key="3">
    <citation type="submission" date="2024-08" db="EMBL/GenBank/DDBJ databases">
        <authorList>
            <person name="Wei W."/>
        </authorList>
    </citation>
    <scope>NUCLEOTIDE SEQUENCE [LARGE SCALE GENOMIC DNA]</scope>
    <source>
        <strain evidence="12 14">XU2</strain>
    </source>
</reference>
<evidence type="ECO:0000256" key="2">
    <source>
        <dbReference type="ARBA" id="ARBA00007317"/>
    </source>
</evidence>
<evidence type="ECO:0000256" key="1">
    <source>
        <dbReference type="ARBA" id="ARBA00001938"/>
    </source>
</evidence>
<feature type="region of interest" description="Disordered" evidence="8">
    <location>
        <begin position="79"/>
        <end position="128"/>
    </location>
</feature>
<dbReference type="SUPFAM" id="SSF47005">
    <property type="entry name" value="Peripheral subunit-binding domain of 2-oxo acid dehydrogenase complex"/>
    <property type="match status" value="1"/>
</dbReference>
<feature type="compositionally biased region" description="Low complexity" evidence="8">
    <location>
        <begin position="84"/>
        <end position="110"/>
    </location>
</feature>
<dbReference type="Proteomes" id="UP000323866">
    <property type="component" value="Unassembled WGS sequence"/>
</dbReference>
<dbReference type="CDD" id="cd06849">
    <property type="entry name" value="lipoyl_domain"/>
    <property type="match status" value="1"/>
</dbReference>
<protein>
    <recommendedName>
        <fullName evidence="7">Dihydrolipoamide acetyltransferase component of pyruvate dehydrogenase complex</fullName>
        <ecNumber evidence="7">2.3.1.-</ecNumber>
    </recommendedName>
</protein>
<dbReference type="GO" id="GO:0005737">
    <property type="term" value="C:cytoplasm"/>
    <property type="evidence" value="ECO:0007669"/>
    <property type="project" value="TreeGrafter"/>
</dbReference>
<accession>A0A5M8QN12</accession>
<dbReference type="InterPro" id="IPR036625">
    <property type="entry name" value="E3-bd_dom_sf"/>
</dbReference>
<evidence type="ECO:0000256" key="3">
    <source>
        <dbReference type="ARBA" id="ARBA00011484"/>
    </source>
</evidence>
<dbReference type="PANTHER" id="PTHR43178:SF5">
    <property type="entry name" value="LIPOAMIDE ACYLTRANSFERASE COMPONENT OF BRANCHED-CHAIN ALPHA-KETO ACID DEHYDROGENASE COMPLEX, MITOCHONDRIAL"/>
    <property type="match status" value="1"/>
</dbReference>
<evidence type="ECO:0000313" key="12">
    <source>
        <dbReference type="EMBL" id="MFA1769972.1"/>
    </source>
</evidence>
<dbReference type="SUPFAM" id="SSF51230">
    <property type="entry name" value="Single hybrid motif"/>
    <property type="match status" value="1"/>
</dbReference>
<feature type="compositionally biased region" description="Polar residues" evidence="8">
    <location>
        <begin position="112"/>
        <end position="122"/>
    </location>
</feature>
<dbReference type="SUPFAM" id="SSF52777">
    <property type="entry name" value="CoA-dependent acyltransferases"/>
    <property type="match status" value="1"/>
</dbReference>
<evidence type="ECO:0000313" key="14">
    <source>
        <dbReference type="Proteomes" id="UP001570846"/>
    </source>
</evidence>
<dbReference type="RefSeq" id="WP_149097783.1">
    <property type="nucleotide sequence ID" value="NZ_BMMG01000002.1"/>
</dbReference>
<evidence type="ECO:0000313" key="13">
    <source>
        <dbReference type="Proteomes" id="UP000323866"/>
    </source>
</evidence>
<dbReference type="InterPro" id="IPR003016">
    <property type="entry name" value="2-oxoA_DH_lipoyl-BS"/>
</dbReference>
<comment type="similarity">
    <text evidence="2 7">Belongs to the 2-oxoacid dehydrogenase family.</text>
</comment>
<dbReference type="InterPro" id="IPR023213">
    <property type="entry name" value="CAT-like_dom_sf"/>
</dbReference>
<reference evidence="11 13" key="1">
    <citation type="submission" date="2019-07" db="EMBL/GenBank/DDBJ databases">
        <authorList>
            <person name="Qu J.-H."/>
        </authorList>
    </citation>
    <scope>NUCLEOTIDE SEQUENCE [LARGE SCALE GENOMIC DNA]</scope>
    <source>
        <strain evidence="11 13">MDT1-10-3</strain>
    </source>
</reference>
<keyword evidence="6 7" id="KW-0012">Acyltransferase</keyword>
<dbReference type="AlphaFoldDB" id="A0A5M8QN12"/>
<dbReference type="GO" id="GO:0016407">
    <property type="term" value="F:acetyltransferase activity"/>
    <property type="evidence" value="ECO:0007669"/>
    <property type="project" value="TreeGrafter"/>
</dbReference>
<evidence type="ECO:0000313" key="11">
    <source>
        <dbReference type="EMBL" id="KAA6435592.1"/>
    </source>
</evidence>
<dbReference type="InterPro" id="IPR011053">
    <property type="entry name" value="Single_hybrid_motif"/>
</dbReference>
<dbReference type="FunFam" id="3.30.559.10:FF:000007">
    <property type="entry name" value="Dihydrolipoamide acetyltransferase component of pyruvate dehydrogenase complex"/>
    <property type="match status" value="1"/>
</dbReference>
<feature type="domain" description="Lipoyl-binding" evidence="9">
    <location>
        <begin position="3"/>
        <end position="78"/>
    </location>
</feature>
<evidence type="ECO:0000256" key="6">
    <source>
        <dbReference type="ARBA" id="ARBA00023315"/>
    </source>
</evidence>
<evidence type="ECO:0000256" key="5">
    <source>
        <dbReference type="ARBA" id="ARBA00022823"/>
    </source>
</evidence>
<feature type="region of interest" description="Disordered" evidence="8">
    <location>
        <begin position="175"/>
        <end position="216"/>
    </location>
</feature>
<dbReference type="InterPro" id="IPR000089">
    <property type="entry name" value="Biotin_lipoyl"/>
</dbReference>
<reference evidence="11 13" key="2">
    <citation type="submission" date="2019-09" db="EMBL/GenBank/DDBJ databases">
        <title>A bacterium isolated from glacier soil.</title>
        <authorList>
            <person name="Liu Q."/>
        </authorList>
    </citation>
    <scope>NUCLEOTIDE SEQUENCE [LARGE SCALE GENOMIC DNA]</scope>
    <source>
        <strain evidence="11 13">MDT1-10-3</strain>
    </source>
</reference>
<dbReference type="Pfam" id="PF00198">
    <property type="entry name" value="2-oxoacid_dh"/>
    <property type="match status" value="1"/>
</dbReference>
<dbReference type="InterPro" id="IPR050743">
    <property type="entry name" value="2-oxoacid_DH_E2_comp"/>
</dbReference>
<dbReference type="EC" id="2.3.1.-" evidence="7"/>
<keyword evidence="14" id="KW-1185">Reference proteome</keyword>
<keyword evidence="4 7" id="KW-0808">Transferase</keyword>
<dbReference type="Proteomes" id="UP001570846">
    <property type="component" value="Unassembled WGS sequence"/>
</dbReference>